<keyword evidence="12" id="KW-1185">Reference proteome</keyword>
<sequence>WGHLGGTWPPWTLLSMAPLAQTLALLAMAVDTVAIKVVPLDMAQKSFDDQYLTCADDMAKKLPELNSTEFRQNVKFAQLWSEARAAWQARGSPMGPLSQDEAITLMMYTSGKVHRALNAAVREAGSSRQQYRNNFHFKTLHFLLTRALQKLRDPNKCQDVFRGMRGLQFRVNPGDKVRFGYFASTSQSHAVSVRYGTDTMFNVHTCHGADIQKFSFDPSEREVLIPPYETFEVTDVIQEGDMMQIDLRSAGNFSNYSCEWLRGDVTGGGDTVRGCGSLPRTSHHLWGLLLATVFMAVVTGSP</sequence>
<organism evidence="11 12">
    <name type="scientific">Catharus ustulatus</name>
    <name type="common">Russet-backed thrush</name>
    <name type="synonym">Hylocichla ustulatus</name>
    <dbReference type="NCBI Taxonomy" id="91951"/>
    <lineage>
        <taxon>Eukaryota</taxon>
        <taxon>Metazoa</taxon>
        <taxon>Chordata</taxon>
        <taxon>Craniata</taxon>
        <taxon>Vertebrata</taxon>
        <taxon>Euteleostomi</taxon>
        <taxon>Archelosauria</taxon>
        <taxon>Archosauria</taxon>
        <taxon>Dinosauria</taxon>
        <taxon>Saurischia</taxon>
        <taxon>Theropoda</taxon>
        <taxon>Coelurosauria</taxon>
        <taxon>Aves</taxon>
        <taxon>Neognathae</taxon>
        <taxon>Neoaves</taxon>
        <taxon>Telluraves</taxon>
        <taxon>Australaves</taxon>
        <taxon>Passeriformes</taxon>
        <taxon>Turdidae</taxon>
        <taxon>Catharus</taxon>
    </lineage>
</organism>
<accession>A0A8C3TN46</accession>
<evidence type="ECO:0000313" key="12">
    <source>
        <dbReference type="Proteomes" id="UP000694563"/>
    </source>
</evidence>
<keyword evidence="5 10" id="KW-0732">Signal</keyword>
<dbReference type="FunFam" id="3.90.176.10:FF:000001">
    <property type="entry name" value="NAD(P)(+)--arginine ADP-ribosyltransferase"/>
    <property type="match status" value="1"/>
</dbReference>
<evidence type="ECO:0000256" key="5">
    <source>
        <dbReference type="ARBA" id="ARBA00022729"/>
    </source>
</evidence>
<comment type="similarity">
    <text evidence="1 10">Belongs to the Arg-specific ADP-ribosyltransferase family.</text>
</comment>
<evidence type="ECO:0000256" key="10">
    <source>
        <dbReference type="RuleBase" id="RU361228"/>
    </source>
</evidence>
<name>A0A8C3TN46_CATUS</name>
<dbReference type="GO" id="GO:0046677">
    <property type="term" value="P:response to antibiotic"/>
    <property type="evidence" value="ECO:0007669"/>
    <property type="project" value="UniProtKB-ARBA"/>
</dbReference>
<dbReference type="Pfam" id="PF01129">
    <property type="entry name" value="ART"/>
    <property type="match status" value="1"/>
</dbReference>
<dbReference type="Gene3D" id="3.90.176.10">
    <property type="entry name" value="Toxin ADP-ribosyltransferase, Chain A, domain 1"/>
    <property type="match status" value="1"/>
</dbReference>
<keyword evidence="4" id="KW-0548">Nucleotidyltransferase</keyword>
<evidence type="ECO:0000256" key="2">
    <source>
        <dbReference type="ARBA" id="ARBA00022676"/>
    </source>
</evidence>
<reference evidence="11" key="3">
    <citation type="submission" date="2025-09" db="UniProtKB">
        <authorList>
            <consortium name="Ensembl"/>
        </authorList>
    </citation>
    <scope>IDENTIFICATION</scope>
</reference>
<dbReference type="PROSITE" id="PS51996">
    <property type="entry name" value="TR_MART"/>
    <property type="match status" value="1"/>
</dbReference>
<protein>
    <recommendedName>
        <fullName evidence="10">NAD(P)(+)--arginine ADP-ribosyltransferase</fullName>
        <ecNumber evidence="10">2.4.2.31</ecNumber>
    </recommendedName>
    <alternativeName>
        <fullName evidence="10">Mono(ADP-ribosyl)transferase</fullName>
    </alternativeName>
</protein>
<evidence type="ECO:0000256" key="4">
    <source>
        <dbReference type="ARBA" id="ARBA00022695"/>
    </source>
</evidence>
<keyword evidence="3 10" id="KW-0808">Transferase</keyword>
<reference evidence="11" key="1">
    <citation type="submission" date="2020-10" db="EMBL/GenBank/DDBJ databases">
        <title>Catharus ustulatus (Swainson's thrush) genome, bCatUst1, primary haplotype v2.</title>
        <authorList>
            <person name="Delmore K."/>
            <person name="Vafadar M."/>
            <person name="Formenti G."/>
            <person name="Chow W."/>
            <person name="Pelan S."/>
            <person name="Howe K."/>
            <person name="Rhie A."/>
            <person name="Mountcastle J."/>
            <person name="Haase B."/>
            <person name="Fedrigo O."/>
            <person name="Jarvis E.D."/>
        </authorList>
    </citation>
    <scope>NUCLEOTIDE SEQUENCE [LARGE SCALE GENOMIC DNA]</scope>
</reference>
<gene>
    <name evidence="11" type="primary">LOC116999723</name>
</gene>
<keyword evidence="7 10" id="KW-0520">NAD</keyword>
<evidence type="ECO:0000313" key="11">
    <source>
        <dbReference type="Ensembl" id="ENSCUSP00005002234.1"/>
    </source>
</evidence>
<evidence type="ECO:0000256" key="6">
    <source>
        <dbReference type="ARBA" id="ARBA00022857"/>
    </source>
</evidence>
<reference evidence="11" key="2">
    <citation type="submission" date="2025-08" db="UniProtKB">
        <authorList>
            <consortium name="Ensembl"/>
        </authorList>
    </citation>
    <scope>IDENTIFICATION</scope>
</reference>
<dbReference type="Proteomes" id="UP000694563">
    <property type="component" value="Chromosome 1"/>
</dbReference>
<evidence type="ECO:0000256" key="9">
    <source>
        <dbReference type="ARBA" id="ARBA00047597"/>
    </source>
</evidence>
<keyword evidence="2 10" id="KW-0328">Glycosyltransferase</keyword>
<keyword evidence="8" id="KW-1015">Disulfide bond</keyword>
<dbReference type="GO" id="GO:0003950">
    <property type="term" value="F:NAD+ poly-ADP-ribosyltransferase activity"/>
    <property type="evidence" value="ECO:0007669"/>
    <property type="project" value="TreeGrafter"/>
</dbReference>
<dbReference type="GO" id="GO:0044194">
    <property type="term" value="C:cytolytic granule"/>
    <property type="evidence" value="ECO:0007669"/>
    <property type="project" value="UniProtKB-ARBA"/>
</dbReference>
<feature type="signal peptide" evidence="10">
    <location>
        <begin position="1"/>
        <end position="24"/>
    </location>
</feature>
<evidence type="ECO:0000256" key="3">
    <source>
        <dbReference type="ARBA" id="ARBA00022679"/>
    </source>
</evidence>
<dbReference type="SUPFAM" id="SSF56399">
    <property type="entry name" value="ADP-ribosylation"/>
    <property type="match status" value="1"/>
</dbReference>
<comment type="catalytic activity">
    <reaction evidence="9 10">
        <text>L-arginyl-[protein] + NAD(+) = N(omega)-(ADP-D-ribosyl)-L-arginyl-[protein] + nicotinamide + H(+)</text>
        <dbReference type="Rhea" id="RHEA:19149"/>
        <dbReference type="Rhea" id="RHEA-COMP:10532"/>
        <dbReference type="Rhea" id="RHEA-COMP:15087"/>
        <dbReference type="ChEBI" id="CHEBI:15378"/>
        <dbReference type="ChEBI" id="CHEBI:17154"/>
        <dbReference type="ChEBI" id="CHEBI:29965"/>
        <dbReference type="ChEBI" id="CHEBI:57540"/>
        <dbReference type="ChEBI" id="CHEBI:142554"/>
        <dbReference type="EC" id="2.4.2.31"/>
    </reaction>
</comment>
<dbReference type="GO" id="GO:0016779">
    <property type="term" value="F:nucleotidyltransferase activity"/>
    <property type="evidence" value="ECO:0007669"/>
    <property type="project" value="UniProtKB-KW"/>
</dbReference>
<dbReference type="InterPro" id="IPR050999">
    <property type="entry name" value="ADP-ribosyltransferase_ARG"/>
</dbReference>
<dbReference type="PANTHER" id="PTHR10339:SF19">
    <property type="entry name" value="GPI-LINKED NAD(P)(+)--ARGININE ADP-RIBOSYLTRANSFERASE 1"/>
    <property type="match status" value="1"/>
</dbReference>
<evidence type="ECO:0000256" key="7">
    <source>
        <dbReference type="ARBA" id="ARBA00023027"/>
    </source>
</evidence>
<evidence type="ECO:0000256" key="8">
    <source>
        <dbReference type="ARBA" id="ARBA00023157"/>
    </source>
</evidence>
<dbReference type="AlphaFoldDB" id="A0A8C3TN46"/>
<dbReference type="InterPro" id="IPR000768">
    <property type="entry name" value="ART"/>
</dbReference>
<dbReference type="GO" id="GO:0005615">
    <property type="term" value="C:extracellular space"/>
    <property type="evidence" value="ECO:0007669"/>
    <property type="project" value="UniProtKB-ARBA"/>
</dbReference>
<proteinExistence type="inferred from homology"/>
<dbReference type="PROSITE" id="PS01291">
    <property type="entry name" value="ART"/>
    <property type="match status" value="1"/>
</dbReference>
<dbReference type="PANTHER" id="PTHR10339">
    <property type="entry name" value="ADP-RIBOSYLTRANSFERASE"/>
    <property type="match status" value="1"/>
</dbReference>
<keyword evidence="6 10" id="KW-0521">NADP</keyword>
<dbReference type="Ensembl" id="ENSCUST00005002352.1">
    <property type="protein sequence ID" value="ENSCUSP00005002234.1"/>
    <property type="gene ID" value="ENSCUSG00005001528.1"/>
</dbReference>
<dbReference type="GO" id="GO:0106274">
    <property type="term" value="F:NAD+-protein-arginine ADP-ribosyltransferase activity"/>
    <property type="evidence" value="ECO:0007669"/>
    <property type="project" value="UniProtKB-EC"/>
</dbReference>
<dbReference type="PRINTS" id="PR00970">
    <property type="entry name" value="RIBTRNSFRASE"/>
</dbReference>
<evidence type="ECO:0000256" key="1">
    <source>
        <dbReference type="ARBA" id="ARBA00009558"/>
    </source>
</evidence>
<feature type="chain" id="PRO_5034393360" description="NAD(P)(+)--arginine ADP-ribosyltransferase" evidence="10">
    <location>
        <begin position="25"/>
        <end position="302"/>
    </location>
</feature>
<dbReference type="EC" id="2.4.2.31" evidence="10"/>